<accession>A0A3E0I7M6</accession>
<proteinExistence type="predicted"/>
<comment type="caution">
    <text evidence="2">The sequence shown here is derived from an EMBL/GenBank/DDBJ whole genome shotgun (WGS) entry which is preliminary data.</text>
</comment>
<name>A0A3E0I7M6_9FLAO</name>
<evidence type="ECO:0000313" key="2">
    <source>
        <dbReference type="EMBL" id="REH54637.1"/>
    </source>
</evidence>
<protein>
    <submittedName>
        <fullName evidence="2">DoxX-like protein</fullName>
    </submittedName>
</protein>
<dbReference type="AlphaFoldDB" id="A0A3E0I7M6"/>
<feature type="transmembrane region" description="Helical" evidence="1">
    <location>
        <begin position="98"/>
        <end position="116"/>
    </location>
</feature>
<sequence length="128" mass="14735">MCKKYIHILFTFLIASVWLINGLFCKVFNLVPRHQEIVGKIISNNYSRELTLVIGVLEIAMVVWILSNYKSKLNAITQIVIVLIMNVIEFMITSDILLWGKLNIVFAALFVFIVYINEFKLNPKNTVA</sequence>
<keyword evidence="1" id="KW-0812">Transmembrane</keyword>
<keyword evidence="1" id="KW-0472">Membrane</keyword>
<evidence type="ECO:0000313" key="3">
    <source>
        <dbReference type="Proteomes" id="UP000256884"/>
    </source>
</evidence>
<dbReference type="InterPro" id="IPR025695">
    <property type="entry name" value="DoxX-like"/>
</dbReference>
<evidence type="ECO:0000256" key="1">
    <source>
        <dbReference type="SAM" id="Phobius"/>
    </source>
</evidence>
<feature type="transmembrane region" description="Helical" evidence="1">
    <location>
        <begin position="49"/>
        <end position="66"/>
    </location>
</feature>
<organism evidence="2 3">
    <name type="scientific">Tenacibaculum gallaicum</name>
    <dbReference type="NCBI Taxonomy" id="561505"/>
    <lineage>
        <taxon>Bacteria</taxon>
        <taxon>Pseudomonadati</taxon>
        <taxon>Bacteroidota</taxon>
        <taxon>Flavobacteriia</taxon>
        <taxon>Flavobacteriales</taxon>
        <taxon>Flavobacteriaceae</taxon>
        <taxon>Tenacibaculum</taxon>
    </lineage>
</organism>
<keyword evidence="1" id="KW-1133">Transmembrane helix</keyword>
<dbReference type="Proteomes" id="UP000256884">
    <property type="component" value="Unassembled WGS sequence"/>
</dbReference>
<dbReference type="RefSeq" id="WP_115900287.1">
    <property type="nucleotide sequence ID" value="NZ_QUNS01000002.1"/>
</dbReference>
<reference evidence="2 3" key="1">
    <citation type="submission" date="2018-08" db="EMBL/GenBank/DDBJ databases">
        <title>Genomic Encyclopedia of Type Strains, Phase IV (KMG-IV): sequencing the most valuable type-strain genomes for metagenomic binning, comparative biology and taxonomic classification.</title>
        <authorList>
            <person name="Goeker M."/>
        </authorList>
    </citation>
    <scope>NUCLEOTIDE SEQUENCE [LARGE SCALE GENOMIC DNA]</scope>
    <source>
        <strain evidence="2 3">DSM 18841</strain>
    </source>
</reference>
<keyword evidence="3" id="KW-1185">Reference proteome</keyword>
<gene>
    <name evidence="2" type="ORF">C7448_102160</name>
</gene>
<dbReference type="Pfam" id="PF13781">
    <property type="entry name" value="DoxX_3"/>
    <property type="match status" value="1"/>
</dbReference>
<dbReference type="EMBL" id="QUNS01000002">
    <property type="protein sequence ID" value="REH54637.1"/>
    <property type="molecule type" value="Genomic_DNA"/>
</dbReference>
<dbReference type="OrthoDB" id="1365847at2"/>
<feature type="transmembrane region" description="Helical" evidence="1">
    <location>
        <begin position="73"/>
        <end position="92"/>
    </location>
</feature>